<dbReference type="GO" id="GO:0003677">
    <property type="term" value="F:DNA binding"/>
    <property type="evidence" value="ECO:0007669"/>
    <property type="project" value="UniProtKB-UniRule"/>
</dbReference>
<evidence type="ECO:0000313" key="6">
    <source>
        <dbReference type="EMBL" id="BAT61666.1"/>
    </source>
</evidence>
<dbReference type="PANTHER" id="PTHR47506:SF1">
    <property type="entry name" value="HTH-TYPE TRANSCRIPTIONAL REGULATOR YJDC"/>
    <property type="match status" value="1"/>
</dbReference>
<gene>
    <name evidence="6" type="primary">comR_2</name>
    <name evidence="6" type="ORF">GJW-30_1_04226</name>
</gene>
<dbReference type="Pfam" id="PF16925">
    <property type="entry name" value="TetR_C_13"/>
    <property type="match status" value="1"/>
</dbReference>
<feature type="DNA-binding region" description="H-T-H motif" evidence="4">
    <location>
        <begin position="41"/>
        <end position="60"/>
    </location>
</feature>
<feature type="domain" description="HTH tetR-type" evidence="5">
    <location>
        <begin position="18"/>
        <end position="78"/>
    </location>
</feature>
<evidence type="ECO:0000256" key="2">
    <source>
        <dbReference type="ARBA" id="ARBA00023125"/>
    </source>
</evidence>
<reference evidence="6 7" key="1">
    <citation type="submission" date="2015-08" db="EMBL/GenBank/DDBJ databases">
        <title>Investigation of the bacterial diversity of lava forest soil.</title>
        <authorList>
            <person name="Lee J.S."/>
        </authorList>
    </citation>
    <scope>NUCLEOTIDE SEQUENCE [LARGE SCALE GENOMIC DNA]</scope>
    <source>
        <strain evidence="6 7">GJW-30</strain>
    </source>
</reference>
<dbReference type="PANTHER" id="PTHR47506">
    <property type="entry name" value="TRANSCRIPTIONAL REGULATORY PROTEIN"/>
    <property type="match status" value="1"/>
</dbReference>
<evidence type="ECO:0000256" key="3">
    <source>
        <dbReference type="ARBA" id="ARBA00023163"/>
    </source>
</evidence>
<dbReference type="RefSeq" id="WP_096358335.1">
    <property type="nucleotide sequence ID" value="NZ_AP014946.1"/>
</dbReference>
<dbReference type="InterPro" id="IPR036271">
    <property type="entry name" value="Tet_transcr_reg_TetR-rel_C_sf"/>
</dbReference>
<proteinExistence type="predicted"/>
<evidence type="ECO:0000259" key="5">
    <source>
        <dbReference type="PROSITE" id="PS50977"/>
    </source>
</evidence>
<dbReference type="Gene3D" id="1.10.10.60">
    <property type="entry name" value="Homeodomain-like"/>
    <property type="match status" value="1"/>
</dbReference>
<organism evidence="6 7">
    <name type="scientific">Variibacter gotjawalensis</name>
    <dbReference type="NCBI Taxonomy" id="1333996"/>
    <lineage>
        <taxon>Bacteria</taxon>
        <taxon>Pseudomonadati</taxon>
        <taxon>Pseudomonadota</taxon>
        <taxon>Alphaproteobacteria</taxon>
        <taxon>Hyphomicrobiales</taxon>
        <taxon>Nitrobacteraceae</taxon>
        <taxon>Variibacter</taxon>
    </lineage>
</organism>
<dbReference type="PROSITE" id="PS50977">
    <property type="entry name" value="HTH_TETR_2"/>
    <property type="match status" value="1"/>
</dbReference>
<name>A0A0S3Q0H4_9BRAD</name>
<evidence type="ECO:0000256" key="4">
    <source>
        <dbReference type="PROSITE-ProRule" id="PRU00335"/>
    </source>
</evidence>
<dbReference type="Pfam" id="PF00440">
    <property type="entry name" value="TetR_N"/>
    <property type="match status" value="1"/>
</dbReference>
<dbReference type="Gene3D" id="1.10.357.10">
    <property type="entry name" value="Tetracycline Repressor, domain 2"/>
    <property type="match status" value="1"/>
</dbReference>
<dbReference type="InterPro" id="IPR009057">
    <property type="entry name" value="Homeodomain-like_sf"/>
</dbReference>
<dbReference type="SUPFAM" id="SSF46689">
    <property type="entry name" value="Homeodomain-like"/>
    <property type="match status" value="1"/>
</dbReference>
<dbReference type="InterPro" id="IPR011075">
    <property type="entry name" value="TetR_C"/>
</dbReference>
<evidence type="ECO:0000256" key="1">
    <source>
        <dbReference type="ARBA" id="ARBA00023015"/>
    </source>
</evidence>
<dbReference type="SUPFAM" id="SSF48498">
    <property type="entry name" value="Tetracyclin repressor-like, C-terminal domain"/>
    <property type="match status" value="1"/>
</dbReference>
<accession>A0A0S3Q0H4</accession>
<keyword evidence="1" id="KW-0805">Transcription regulation</keyword>
<evidence type="ECO:0000313" key="7">
    <source>
        <dbReference type="Proteomes" id="UP000236884"/>
    </source>
</evidence>
<keyword evidence="7" id="KW-1185">Reference proteome</keyword>
<protein>
    <submittedName>
        <fullName evidence="6">HTH-type transcriptional repressor ComR</fullName>
    </submittedName>
</protein>
<sequence length="208" mass="22463">MVQKSVSSEAKRRGRPRAYDPAVAIEQAAAVFWKAGYAGTSLDDLAAATGMNRPSLYAAFGDKRELYLKTLEFYRTRNRDLIKRALAGEPPLRELLQRIYAGALDIYYAGDDGARGCYTIGTATTVAAVDEGVREFLAQSFSSTDAFFFQHIVAAQKRGEISAPADPAALAALTTATLHTLAVRSRAQVPRAELEKIVTSALAVICAK</sequence>
<keyword evidence="2 4" id="KW-0238">DNA-binding</keyword>
<dbReference type="EMBL" id="AP014946">
    <property type="protein sequence ID" value="BAT61666.1"/>
    <property type="molecule type" value="Genomic_DNA"/>
</dbReference>
<dbReference type="KEGG" id="vgo:GJW-30_1_04226"/>
<dbReference type="OrthoDB" id="9795242at2"/>
<dbReference type="AlphaFoldDB" id="A0A0S3Q0H4"/>
<dbReference type="Proteomes" id="UP000236884">
    <property type="component" value="Chromosome"/>
</dbReference>
<keyword evidence="3" id="KW-0804">Transcription</keyword>
<dbReference type="InterPro" id="IPR001647">
    <property type="entry name" value="HTH_TetR"/>
</dbReference>